<reference evidence="2 3" key="1">
    <citation type="submission" date="2023-07" db="EMBL/GenBank/DDBJ databases">
        <title>Sorghum-associated microbial communities from plants grown in Nebraska, USA.</title>
        <authorList>
            <person name="Schachtman D."/>
        </authorList>
    </citation>
    <scope>NUCLEOTIDE SEQUENCE [LARGE SCALE GENOMIC DNA]</scope>
    <source>
        <strain evidence="2 3">BE57</strain>
    </source>
</reference>
<keyword evidence="1" id="KW-0732">Signal</keyword>
<feature type="signal peptide" evidence="1">
    <location>
        <begin position="1"/>
        <end position="21"/>
    </location>
</feature>
<dbReference type="RefSeq" id="WP_309986643.1">
    <property type="nucleotide sequence ID" value="NZ_JAVDTI010000003.1"/>
</dbReference>
<sequence length="234" mass="26930">MSIKFQFTTILLFSLLGPAKAQVVTKQIITGKIVDTAATYNWFRENVVKLGLKDLMRSSDPVHFRFWCRNQVLEIWSHDQKSFRGELVSYTSRHSPNEFSNSGKEERFLSKHIIIDPDMATRIYERATEVALFDIPLQAKIKGYKMGVDGYSVSLEYAEPLKYSMKDYWSPNSQATVPEAKLIADFETFLETKLGLREKWDMFIDGLPKGCYHTGGLTVVCNSKKSARRLRRSH</sequence>
<evidence type="ECO:0000256" key="1">
    <source>
        <dbReference type="SAM" id="SignalP"/>
    </source>
</evidence>
<accession>A0ABU1R1Z1</accession>
<evidence type="ECO:0000313" key="2">
    <source>
        <dbReference type="EMBL" id="MDR6806975.1"/>
    </source>
</evidence>
<proteinExistence type="predicted"/>
<comment type="caution">
    <text evidence="2">The sequence shown here is derived from an EMBL/GenBank/DDBJ whole genome shotgun (WGS) entry which is preliminary data.</text>
</comment>
<keyword evidence="3" id="KW-1185">Reference proteome</keyword>
<feature type="chain" id="PRO_5046943403" evidence="1">
    <location>
        <begin position="22"/>
        <end position="234"/>
    </location>
</feature>
<name>A0ABU1R1Z1_9BACT</name>
<organism evidence="2 3">
    <name type="scientific">Dyadobacter fermentans</name>
    <dbReference type="NCBI Taxonomy" id="94254"/>
    <lineage>
        <taxon>Bacteria</taxon>
        <taxon>Pseudomonadati</taxon>
        <taxon>Bacteroidota</taxon>
        <taxon>Cytophagia</taxon>
        <taxon>Cytophagales</taxon>
        <taxon>Spirosomataceae</taxon>
        <taxon>Dyadobacter</taxon>
    </lineage>
</organism>
<evidence type="ECO:0000313" key="3">
    <source>
        <dbReference type="Proteomes" id="UP001264980"/>
    </source>
</evidence>
<protein>
    <submittedName>
        <fullName evidence="2">Uncharacterized protein</fullName>
    </submittedName>
</protein>
<gene>
    <name evidence="2" type="ORF">J2W84_004023</name>
</gene>
<dbReference type="Proteomes" id="UP001264980">
    <property type="component" value="Unassembled WGS sequence"/>
</dbReference>
<dbReference type="EMBL" id="JAVDTI010000003">
    <property type="protein sequence ID" value="MDR6806975.1"/>
    <property type="molecule type" value="Genomic_DNA"/>
</dbReference>